<keyword evidence="1" id="KW-0812">Transmembrane</keyword>
<dbReference type="InterPro" id="IPR007404">
    <property type="entry name" value="YdjM-like"/>
</dbReference>
<dbReference type="AlphaFoldDB" id="A0A7J0BHF9"/>
<dbReference type="RefSeq" id="WP_174404799.1">
    <property type="nucleotide sequence ID" value="NZ_BLVO01000013.1"/>
</dbReference>
<feature type="transmembrane region" description="Helical" evidence="1">
    <location>
        <begin position="60"/>
        <end position="81"/>
    </location>
</feature>
<dbReference type="Proteomes" id="UP000503840">
    <property type="component" value="Unassembled WGS sequence"/>
</dbReference>
<dbReference type="Pfam" id="PF04307">
    <property type="entry name" value="YdjM"/>
    <property type="match status" value="1"/>
</dbReference>
<evidence type="ECO:0000313" key="2">
    <source>
        <dbReference type="EMBL" id="GFM33116.1"/>
    </source>
</evidence>
<protein>
    <submittedName>
        <fullName evidence="2">Membrane protein</fullName>
    </submittedName>
</protein>
<proteinExistence type="predicted"/>
<name>A0A7J0BHF9_9BACT</name>
<keyword evidence="1" id="KW-0472">Membrane</keyword>
<gene>
    <name evidence="2" type="ORF">DSM101010T_14810</name>
</gene>
<keyword evidence="1" id="KW-1133">Transmembrane helix</keyword>
<evidence type="ECO:0000313" key="3">
    <source>
        <dbReference type="Proteomes" id="UP000503840"/>
    </source>
</evidence>
<evidence type="ECO:0000256" key="1">
    <source>
        <dbReference type="SAM" id="Phobius"/>
    </source>
</evidence>
<feature type="transmembrane region" description="Helical" evidence="1">
    <location>
        <begin position="101"/>
        <end position="121"/>
    </location>
</feature>
<reference evidence="2 3" key="1">
    <citation type="submission" date="2020-05" db="EMBL/GenBank/DDBJ databases">
        <title>Draft genome sequence of Desulfovibrio sp. strain HN2T.</title>
        <authorList>
            <person name="Ueno A."/>
            <person name="Tamazawa S."/>
            <person name="Tamamura S."/>
            <person name="Murakami T."/>
            <person name="Kiyama T."/>
            <person name="Inomata H."/>
            <person name="Amano Y."/>
            <person name="Miyakawa K."/>
            <person name="Tamaki H."/>
            <person name="Naganuma T."/>
            <person name="Kaneko K."/>
        </authorList>
    </citation>
    <scope>NUCLEOTIDE SEQUENCE [LARGE SCALE GENOMIC DNA]</scope>
    <source>
        <strain evidence="2 3">HN2</strain>
    </source>
</reference>
<keyword evidence="3" id="KW-1185">Reference proteome</keyword>
<feature type="transmembrane region" description="Helical" evidence="1">
    <location>
        <begin position="33"/>
        <end position="48"/>
    </location>
</feature>
<organism evidence="2 3">
    <name type="scientific">Desulfovibrio subterraneus</name>
    <dbReference type="NCBI Taxonomy" id="2718620"/>
    <lineage>
        <taxon>Bacteria</taxon>
        <taxon>Pseudomonadati</taxon>
        <taxon>Thermodesulfobacteriota</taxon>
        <taxon>Desulfovibrionia</taxon>
        <taxon>Desulfovibrionales</taxon>
        <taxon>Desulfovibrionaceae</taxon>
        <taxon>Desulfovibrio</taxon>
    </lineage>
</organism>
<feature type="transmembrane region" description="Helical" evidence="1">
    <location>
        <begin position="128"/>
        <end position="145"/>
    </location>
</feature>
<accession>A0A7J0BHF9</accession>
<sequence>MPGYQAHMIAGAGMAGGIIGGATYMGWISTDPMSTAILVTIATLAALFPDCDTESKGQNFFYAIMAVTDIALIIYEHYKWASILGLFAMLPALGKHRGWTHTWWAMLLVPLPIMALPWVFFRTSWEETLPYYLAAVVGYLSHLILDREF</sequence>
<dbReference type="EMBL" id="BLVO01000013">
    <property type="protein sequence ID" value="GFM33116.1"/>
    <property type="molecule type" value="Genomic_DNA"/>
</dbReference>
<comment type="caution">
    <text evidence="2">The sequence shown here is derived from an EMBL/GenBank/DDBJ whole genome shotgun (WGS) entry which is preliminary data.</text>
</comment>
<feature type="transmembrane region" description="Helical" evidence="1">
    <location>
        <begin position="7"/>
        <end position="27"/>
    </location>
</feature>